<name>B7AV82_9FIRM</name>
<evidence type="ECO:0000313" key="2">
    <source>
        <dbReference type="Proteomes" id="UP000003136"/>
    </source>
</evidence>
<dbReference type="STRING" id="483218.BACPEC_02630"/>
<protein>
    <recommendedName>
        <fullName evidence="3">SGNH/GDSL hydrolase family protein</fullName>
    </recommendedName>
</protein>
<dbReference type="AlphaFoldDB" id="B7AV82"/>
<evidence type="ECO:0008006" key="3">
    <source>
        <dbReference type="Google" id="ProtNLM"/>
    </source>
</evidence>
<reference evidence="1 2" key="1">
    <citation type="submission" date="2008-11" db="EMBL/GenBank/DDBJ databases">
        <title>Draft genome sequence of Bacteroides pectinophilus (ATCC 43243).</title>
        <authorList>
            <person name="Sudarsanam P."/>
            <person name="Ley R."/>
            <person name="Guruge J."/>
            <person name="Turnbaugh P.J."/>
            <person name="Mahowald M."/>
            <person name="Liep D."/>
            <person name="Gordon J."/>
        </authorList>
    </citation>
    <scope>NUCLEOTIDE SEQUENCE [LARGE SCALE GENOMIC DNA]</scope>
    <source>
        <strain evidence="1 2">ATCC 43243</strain>
    </source>
</reference>
<accession>B7AV82</accession>
<organism evidence="1 2">
    <name type="scientific">[Bacteroides] pectinophilus ATCC 43243</name>
    <dbReference type="NCBI Taxonomy" id="483218"/>
    <lineage>
        <taxon>Bacteria</taxon>
        <taxon>Bacillati</taxon>
        <taxon>Bacillota</taxon>
        <taxon>Clostridia</taxon>
        <taxon>Eubacteriales</taxon>
    </lineage>
</organism>
<dbReference type="HOGENOM" id="CLU_067770_0_0_9"/>
<dbReference type="eggNOG" id="ENOG50311MI">
    <property type="taxonomic scope" value="Bacteria"/>
</dbReference>
<reference evidence="1 2" key="2">
    <citation type="submission" date="2008-11" db="EMBL/GenBank/DDBJ databases">
        <authorList>
            <person name="Fulton L."/>
            <person name="Clifton S."/>
            <person name="Fulton B."/>
            <person name="Xu J."/>
            <person name="Minx P."/>
            <person name="Pepin K.H."/>
            <person name="Johnson M."/>
            <person name="Bhonagiri V."/>
            <person name="Nash W.E."/>
            <person name="Mardis E.R."/>
            <person name="Wilson R.K."/>
        </authorList>
    </citation>
    <scope>NUCLEOTIDE SEQUENCE [LARGE SCALE GENOMIC DNA]</scope>
    <source>
        <strain evidence="1 2">ATCC 43243</strain>
    </source>
</reference>
<sequence>MKKLAPYIRCMAFLCVLAGCIALCNFLFAPSGYIRYILHELNSPAENYDCIILGASHARSAIDPAKIDEKLGTNTLNVAIPGETIKDSYYVLKESCRTNDIKTVILDVDYQYWYSVQIEDEFSSSFIFNKMSWLSKTKYEYLIDNMNTLDFRNTFTDRLSYDISRTAIAQNVSLKLTDDYRNYSINGALVKDADGPYVGKGFFYRKTSGLEPGGFDYIKLWYGRENGELEGWVVNYFLQIANYCKNNAIELICITSPVTPTAVRKLGLSKVDKTFSEFFAKHDVPYYNFNRLSMNILPRDDVDYGDMEGHMGGELAEKYSAVLGTFLNDRKDGELDTGKYLYDSFDELYKNSYRNRHKKARE</sequence>
<dbReference type="Proteomes" id="UP000003136">
    <property type="component" value="Unassembled WGS sequence"/>
</dbReference>
<gene>
    <name evidence="1" type="ORF">BACPEC_02630</name>
</gene>
<comment type="caution">
    <text evidence="1">The sequence shown here is derived from an EMBL/GenBank/DDBJ whole genome shotgun (WGS) entry which is preliminary data.</text>
</comment>
<dbReference type="PROSITE" id="PS51257">
    <property type="entry name" value="PROKAR_LIPOPROTEIN"/>
    <property type="match status" value="1"/>
</dbReference>
<evidence type="ECO:0000313" key="1">
    <source>
        <dbReference type="EMBL" id="EEC56123.1"/>
    </source>
</evidence>
<dbReference type="EMBL" id="ABVQ01000037">
    <property type="protein sequence ID" value="EEC56123.1"/>
    <property type="molecule type" value="Genomic_DNA"/>
</dbReference>
<proteinExistence type="predicted"/>
<keyword evidence="2" id="KW-1185">Reference proteome</keyword>